<evidence type="ECO:0000313" key="3">
    <source>
        <dbReference type="Proteomes" id="UP001187734"/>
    </source>
</evidence>
<dbReference type="InterPro" id="IPR001810">
    <property type="entry name" value="F-box_dom"/>
</dbReference>
<sequence length="437" mass="49633">MSQRQNYVEASVPRISFHNRQAEWWTFVTPEKRQKMRLLSPVDDGDVSGPAWFCTDRLSFNAFKLLCNSPEKVKIKADGDFGLGLSRMPSLRVEVLTSLEGLPAELLMAIFMLLEPGDLIALGLCSQTLWNHAVTYAQGGYFQWKSAYSWVNTPLMCAGSKLNALPKSVYDNGAAAILGELPPWDGPDTEEQTGLNDWYHRVIELYQEMPCPYDGLYSKAFSEQIRSSGIPENLHGSMKASLPIFNVEIGSKWYLCNLSQKEYICMEGVVARKGEATVCLKKTHWLTLDILLLWLITWRGEEDTQDVWSWEELGTFAGFPDGSLEDTLMDQTYGPLNGKFWPMWAGAWAGQRLEVVAERKLDVDWANRTGEIDSLADKMMRLFYGLSIAEGSHWSRKYWAKVFKESGGVIWLHITDHSSGTEKVNVVKYDYTEDDPW</sequence>
<dbReference type="EMBL" id="ONZP01000093">
    <property type="protein sequence ID" value="SPJ73379.1"/>
    <property type="molecule type" value="Genomic_DNA"/>
</dbReference>
<dbReference type="SUPFAM" id="SSF81383">
    <property type="entry name" value="F-box domain"/>
    <property type="match status" value="1"/>
</dbReference>
<feature type="domain" description="F-box" evidence="1">
    <location>
        <begin position="96"/>
        <end position="127"/>
    </location>
</feature>
<evidence type="ECO:0000313" key="2">
    <source>
        <dbReference type="EMBL" id="SPJ73379.1"/>
    </source>
</evidence>
<dbReference type="Proteomes" id="UP001187734">
    <property type="component" value="Unassembled WGS sequence"/>
</dbReference>
<dbReference type="AlphaFoldDB" id="A0AAE8SFF1"/>
<evidence type="ECO:0000259" key="1">
    <source>
        <dbReference type="PROSITE" id="PS50181"/>
    </source>
</evidence>
<organism evidence="2 3">
    <name type="scientific">Fusarium torulosum</name>
    <dbReference type="NCBI Taxonomy" id="33205"/>
    <lineage>
        <taxon>Eukaryota</taxon>
        <taxon>Fungi</taxon>
        <taxon>Dikarya</taxon>
        <taxon>Ascomycota</taxon>
        <taxon>Pezizomycotina</taxon>
        <taxon>Sordariomycetes</taxon>
        <taxon>Hypocreomycetidae</taxon>
        <taxon>Hypocreales</taxon>
        <taxon>Nectriaceae</taxon>
        <taxon>Fusarium</taxon>
    </lineage>
</organism>
<gene>
    <name evidence="2" type="ORF">FTOL_03109</name>
</gene>
<proteinExistence type="predicted"/>
<dbReference type="PROSITE" id="PS50181">
    <property type="entry name" value="FBOX"/>
    <property type="match status" value="1"/>
</dbReference>
<name>A0AAE8SFF1_9HYPO</name>
<comment type="caution">
    <text evidence="2">The sequence shown here is derived from an EMBL/GenBank/DDBJ whole genome shotgun (WGS) entry which is preliminary data.</text>
</comment>
<keyword evidence="3" id="KW-1185">Reference proteome</keyword>
<reference evidence="2" key="1">
    <citation type="submission" date="2018-03" db="EMBL/GenBank/DDBJ databases">
        <authorList>
            <person name="Guldener U."/>
        </authorList>
    </citation>
    <scope>NUCLEOTIDE SEQUENCE</scope>
</reference>
<dbReference type="InterPro" id="IPR036047">
    <property type="entry name" value="F-box-like_dom_sf"/>
</dbReference>
<accession>A0AAE8SFF1</accession>
<protein>
    <recommendedName>
        <fullName evidence="1">F-box domain-containing protein</fullName>
    </recommendedName>
</protein>